<gene>
    <name evidence="2" type="ORF">K458DRAFT_413158</name>
</gene>
<proteinExistence type="predicted"/>
<feature type="transmembrane region" description="Helical" evidence="1">
    <location>
        <begin position="210"/>
        <end position="234"/>
    </location>
</feature>
<evidence type="ECO:0000313" key="2">
    <source>
        <dbReference type="EMBL" id="KAF2690386.1"/>
    </source>
</evidence>
<accession>A0A6G1JIT7</accession>
<reference evidence="2" key="1">
    <citation type="journal article" date="2020" name="Stud. Mycol.">
        <title>101 Dothideomycetes genomes: a test case for predicting lifestyles and emergence of pathogens.</title>
        <authorList>
            <person name="Haridas S."/>
            <person name="Albert R."/>
            <person name="Binder M."/>
            <person name="Bloem J."/>
            <person name="Labutti K."/>
            <person name="Salamov A."/>
            <person name="Andreopoulos B."/>
            <person name="Baker S."/>
            <person name="Barry K."/>
            <person name="Bills G."/>
            <person name="Bluhm B."/>
            <person name="Cannon C."/>
            <person name="Castanera R."/>
            <person name="Culley D."/>
            <person name="Daum C."/>
            <person name="Ezra D."/>
            <person name="Gonzalez J."/>
            <person name="Henrissat B."/>
            <person name="Kuo A."/>
            <person name="Liang C."/>
            <person name="Lipzen A."/>
            <person name="Lutzoni F."/>
            <person name="Magnuson J."/>
            <person name="Mondo S."/>
            <person name="Nolan M."/>
            <person name="Ohm R."/>
            <person name="Pangilinan J."/>
            <person name="Park H.-J."/>
            <person name="Ramirez L."/>
            <person name="Alfaro M."/>
            <person name="Sun H."/>
            <person name="Tritt A."/>
            <person name="Yoshinaga Y."/>
            <person name="Zwiers L.-H."/>
            <person name="Turgeon B."/>
            <person name="Goodwin S."/>
            <person name="Spatafora J."/>
            <person name="Crous P."/>
            <person name="Grigoriev I."/>
        </authorList>
    </citation>
    <scope>NUCLEOTIDE SEQUENCE</scope>
    <source>
        <strain evidence="2">CBS 122367</strain>
    </source>
</reference>
<feature type="transmembrane region" description="Helical" evidence="1">
    <location>
        <begin position="240"/>
        <end position="266"/>
    </location>
</feature>
<dbReference type="EMBL" id="MU005571">
    <property type="protein sequence ID" value="KAF2690386.1"/>
    <property type="molecule type" value="Genomic_DNA"/>
</dbReference>
<evidence type="ECO:0000256" key="1">
    <source>
        <dbReference type="SAM" id="Phobius"/>
    </source>
</evidence>
<dbReference type="OrthoDB" id="10267969at2759"/>
<organism evidence="2 3">
    <name type="scientific">Lentithecium fluviatile CBS 122367</name>
    <dbReference type="NCBI Taxonomy" id="1168545"/>
    <lineage>
        <taxon>Eukaryota</taxon>
        <taxon>Fungi</taxon>
        <taxon>Dikarya</taxon>
        <taxon>Ascomycota</taxon>
        <taxon>Pezizomycotina</taxon>
        <taxon>Dothideomycetes</taxon>
        <taxon>Pleosporomycetidae</taxon>
        <taxon>Pleosporales</taxon>
        <taxon>Massarineae</taxon>
        <taxon>Lentitheciaceae</taxon>
        <taxon>Lentithecium</taxon>
    </lineage>
</organism>
<keyword evidence="1" id="KW-1133">Transmembrane helix</keyword>
<dbReference type="AlphaFoldDB" id="A0A6G1JIT7"/>
<sequence>MWTIVLQATAIYTLSMILGHHLSENIFDQVLQDEAFKNMTNALDKPGSFGLDAGEDTNKTFSVLGGATAGLINGTATNGTSNVIKDSPESFYGKRLPREVVVLLVLCTLGYCWLIWLERMLPARPRRKDVPYEGKERVEESEDREEEVVKRWIAQGRVRRASLNWCNTFLKWVLDLTVGHLWYHTVEHLVRGLLKLQSPKEILGGLAEHLLFNFVGSYFLSIKPLASLVAFIAIPAHKQTVFLASADLVATIFVTTVIRVFANWVVKTDFAQTMMRDTTERAKEMQQMKRDHKTMTGLSALPKWDFDREL</sequence>
<dbReference type="Proteomes" id="UP000799291">
    <property type="component" value="Unassembled WGS sequence"/>
</dbReference>
<evidence type="ECO:0000313" key="3">
    <source>
        <dbReference type="Proteomes" id="UP000799291"/>
    </source>
</evidence>
<keyword evidence="1" id="KW-0812">Transmembrane</keyword>
<protein>
    <submittedName>
        <fullName evidence="2">Uncharacterized protein</fullName>
    </submittedName>
</protein>
<feature type="transmembrane region" description="Helical" evidence="1">
    <location>
        <begin position="100"/>
        <end position="117"/>
    </location>
</feature>
<name>A0A6G1JIT7_9PLEO</name>
<keyword evidence="3" id="KW-1185">Reference proteome</keyword>
<keyword evidence="1" id="KW-0472">Membrane</keyword>